<evidence type="ECO:0000313" key="1">
    <source>
        <dbReference type="EMBL" id="JAS22505.1"/>
    </source>
</evidence>
<gene>
    <name evidence="1" type="ORF">g.6961</name>
</gene>
<dbReference type="InterPro" id="IPR001611">
    <property type="entry name" value="Leu-rich_rpt"/>
</dbReference>
<sequence>MFSLKSKYNFLTSTVYNQYSGLVLKKCVKKNILMNSSYYSTNDDKDLAYSEKVGAWQSAFHPFLNKRSSPPDISRFNPKLWSMHRFQTWLNIKKREKLCFEQRYLDERHRTLGNDLAAAHFLIYRGGAVKFVGHTKWIKDTSKNKDYDDELPRNFDPLFYVEALDLSKCEIVYEGLENIKDCIKLNWLSFNECPHFDDWCLDRISAMYKDNLEYLDISNTKVTDRGLCALYKCRKLKFLKVHGISDSKLFQLACLLLEDLHENLQIDGVKYMDLNECNQT</sequence>
<dbReference type="InterPro" id="IPR032675">
    <property type="entry name" value="LRR_dom_sf"/>
</dbReference>
<dbReference type="Gene3D" id="3.80.10.10">
    <property type="entry name" value="Ribonuclease Inhibitor"/>
    <property type="match status" value="1"/>
</dbReference>
<organism evidence="1">
    <name type="scientific">Clastoptera arizonana</name>
    <name type="common">Arizona spittle bug</name>
    <dbReference type="NCBI Taxonomy" id="38151"/>
    <lineage>
        <taxon>Eukaryota</taxon>
        <taxon>Metazoa</taxon>
        <taxon>Ecdysozoa</taxon>
        <taxon>Arthropoda</taxon>
        <taxon>Hexapoda</taxon>
        <taxon>Insecta</taxon>
        <taxon>Pterygota</taxon>
        <taxon>Neoptera</taxon>
        <taxon>Paraneoptera</taxon>
        <taxon>Hemiptera</taxon>
        <taxon>Auchenorrhyncha</taxon>
        <taxon>Cercopoidea</taxon>
        <taxon>Clastopteridae</taxon>
        <taxon>Clastoptera</taxon>
    </lineage>
</organism>
<dbReference type="EMBL" id="GEDC01014793">
    <property type="protein sequence ID" value="JAS22505.1"/>
    <property type="molecule type" value="Transcribed_RNA"/>
</dbReference>
<reference evidence="1" key="1">
    <citation type="submission" date="2015-12" db="EMBL/GenBank/DDBJ databases">
        <title>De novo transcriptome assembly of four potential Pierce s Disease insect vectors from Arizona vineyards.</title>
        <authorList>
            <person name="Tassone E.E."/>
        </authorList>
    </citation>
    <scope>NUCLEOTIDE SEQUENCE</scope>
</reference>
<dbReference type="AlphaFoldDB" id="A0A1B6DA94"/>
<accession>A0A1B6DA94</accession>
<name>A0A1B6DA94_9HEMI</name>
<dbReference type="SUPFAM" id="SSF52047">
    <property type="entry name" value="RNI-like"/>
    <property type="match status" value="1"/>
</dbReference>
<dbReference type="Pfam" id="PF13516">
    <property type="entry name" value="LRR_6"/>
    <property type="match status" value="2"/>
</dbReference>
<protein>
    <submittedName>
        <fullName evidence="1">Uncharacterized protein</fullName>
    </submittedName>
</protein>
<proteinExistence type="predicted"/>